<protein>
    <recommendedName>
        <fullName evidence="4">ABC transporter permease</fullName>
    </recommendedName>
</protein>
<accession>A0A7X5R3I4</accession>
<keyword evidence="3" id="KW-1185">Reference proteome</keyword>
<feature type="transmembrane region" description="Helical" evidence="1">
    <location>
        <begin position="193"/>
        <end position="215"/>
    </location>
</feature>
<organism evidence="2 3">
    <name type="scientific">Lysinibacter cavernae</name>
    <dbReference type="NCBI Taxonomy" id="1640652"/>
    <lineage>
        <taxon>Bacteria</taxon>
        <taxon>Bacillati</taxon>
        <taxon>Actinomycetota</taxon>
        <taxon>Actinomycetes</taxon>
        <taxon>Micrococcales</taxon>
        <taxon>Microbacteriaceae</taxon>
        <taxon>Lysinibacter</taxon>
    </lineage>
</organism>
<dbReference type="RefSeq" id="WP_167151465.1">
    <property type="nucleotide sequence ID" value="NZ_JAAMOX010000002.1"/>
</dbReference>
<gene>
    <name evidence="2" type="ORF">FHX76_002763</name>
</gene>
<evidence type="ECO:0000313" key="2">
    <source>
        <dbReference type="EMBL" id="NIH54867.1"/>
    </source>
</evidence>
<feature type="transmembrane region" description="Helical" evidence="1">
    <location>
        <begin position="17"/>
        <end position="37"/>
    </location>
</feature>
<evidence type="ECO:0000313" key="3">
    <source>
        <dbReference type="Proteomes" id="UP000541033"/>
    </source>
</evidence>
<evidence type="ECO:0000256" key="1">
    <source>
        <dbReference type="SAM" id="Phobius"/>
    </source>
</evidence>
<feature type="transmembrane region" description="Helical" evidence="1">
    <location>
        <begin position="244"/>
        <end position="265"/>
    </location>
</feature>
<keyword evidence="1" id="KW-0812">Transmembrane</keyword>
<proteinExistence type="predicted"/>
<feature type="transmembrane region" description="Helical" evidence="1">
    <location>
        <begin position="79"/>
        <end position="100"/>
    </location>
</feature>
<dbReference type="EMBL" id="JAAMOX010000002">
    <property type="protein sequence ID" value="NIH54867.1"/>
    <property type="molecule type" value="Genomic_DNA"/>
</dbReference>
<feature type="transmembrane region" description="Helical" evidence="1">
    <location>
        <begin position="121"/>
        <end position="145"/>
    </location>
</feature>
<comment type="caution">
    <text evidence="2">The sequence shown here is derived from an EMBL/GenBank/DDBJ whole genome shotgun (WGS) entry which is preliminary data.</text>
</comment>
<evidence type="ECO:0008006" key="4">
    <source>
        <dbReference type="Google" id="ProtNLM"/>
    </source>
</evidence>
<reference evidence="2 3" key="1">
    <citation type="submission" date="2020-02" db="EMBL/GenBank/DDBJ databases">
        <title>Sequencing the genomes of 1000 actinobacteria strains.</title>
        <authorList>
            <person name="Klenk H.-P."/>
        </authorList>
    </citation>
    <scope>NUCLEOTIDE SEQUENCE [LARGE SCALE GENOMIC DNA]</scope>
    <source>
        <strain evidence="2 3">DSM 27960</strain>
    </source>
</reference>
<name>A0A7X5R3I4_9MICO</name>
<dbReference type="Proteomes" id="UP000541033">
    <property type="component" value="Unassembled WGS sequence"/>
</dbReference>
<keyword evidence="1" id="KW-1133">Transmembrane helix</keyword>
<keyword evidence="1" id="KW-0472">Membrane</keyword>
<sequence length="270" mass="27346">MFRAELLKLTTLQSTKIAALVGVIGLALTQLLMFWLVPMITKTIDVPAEVQLPSVDTGSFDFQYSALNLIGGGSGSGSVGIALVAILSLGVLAATGDYRWGGMASAALANPKRSNILLSKVGATAAVVALLGAAYALVCIAVLVFSTVTGSVELILSAGTILSTVVRGICGLVLLSLCALAVGILVRSQLAGFLLVIGFITVEPLIQGVLALTGASASWSQFLPLALAQAAAGDPSAAQGVHPLIGMSVLVAVTLALLGIAALRLNKRDL</sequence>
<dbReference type="AlphaFoldDB" id="A0A7X5R3I4"/>
<feature type="transmembrane region" description="Helical" evidence="1">
    <location>
        <begin position="165"/>
        <end position="186"/>
    </location>
</feature>